<dbReference type="AlphaFoldDB" id="A0A150H9X0"/>
<accession>A0A150H9X0</accession>
<evidence type="ECO:0000313" key="4">
    <source>
        <dbReference type="Proteomes" id="UP000243589"/>
    </source>
</evidence>
<keyword evidence="2" id="KW-0472">Membrane</keyword>
<feature type="transmembrane region" description="Helical" evidence="2">
    <location>
        <begin position="192"/>
        <end position="210"/>
    </location>
</feature>
<dbReference type="PATRIC" id="fig|479117.4.peg.762"/>
<organism evidence="3 4">
    <name type="scientific">Brevibacterium ravenspurgense</name>
    <dbReference type="NCBI Taxonomy" id="479117"/>
    <lineage>
        <taxon>Bacteria</taxon>
        <taxon>Bacillati</taxon>
        <taxon>Actinomycetota</taxon>
        <taxon>Actinomycetes</taxon>
        <taxon>Micrococcales</taxon>
        <taxon>Brevibacteriaceae</taxon>
        <taxon>Brevibacterium</taxon>
    </lineage>
</organism>
<reference evidence="3 4" key="1">
    <citation type="submission" date="2016-01" db="EMBL/GenBank/DDBJ databases">
        <title>Use of Whole Genome Sequencing to ascertain that Brevibacterium massiliense (Roux, Raoult 2009) is a later heterotypic synonym of Brevibacterium ravenspurgense (Mages 2008).</title>
        <authorList>
            <person name="Bernier A.-M."/>
            <person name="Burdz T."/>
            <person name="Huynh C."/>
            <person name="Pachecho A.L."/>
            <person name="Wiebe D."/>
            <person name="Bonner C."/>
            <person name="Bernard K."/>
        </authorList>
    </citation>
    <scope>NUCLEOTIDE SEQUENCE [LARGE SCALE GENOMIC DNA]</scope>
    <source>
        <strain evidence="3 4">CCUG56047</strain>
    </source>
</reference>
<feature type="transmembrane region" description="Helical" evidence="2">
    <location>
        <begin position="163"/>
        <end position="180"/>
    </location>
</feature>
<keyword evidence="4" id="KW-1185">Reference proteome</keyword>
<feature type="transmembrane region" description="Helical" evidence="2">
    <location>
        <begin position="118"/>
        <end position="135"/>
    </location>
</feature>
<dbReference type="Proteomes" id="UP000243589">
    <property type="component" value="Unassembled WGS sequence"/>
</dbReference>
<evidence type="ECO:0000256" key="2">
    <source>
        <dbReference type="SAM" id="Phobius"/>
    </source>
</evidence>
<evidence type="ECO:0000256" key="1">
    <source>
        <dbReference type="SAM" id="MobiDB-lite"/>
    </source>
</evidence>
<comment type="caution">
    <text evidence="3">The sequence shown here is derived from an EMBL/GenBank/DDBJ whole genome shotgun (WGS) entry which is preliminary data.</text>
</comment>
<sequence length="478" mass="52975">MGVLAVIGTVLAGLIIFAMYPGGISPDGVFQVRQIRGEVPYNDWQPVSMTWTWHQLTNVFGTVTALLWAQVFFGWVCALLTSYVLLKISRRTWVAALGLFMLFMPNMVNILGVFYKDVQLALALYLAVLMMFLVLLQPKGRWVWAALAFGSLVYAALVRKNSAVAVLPIVAVFVLWFLRARGSRVRGELAKVGVISIIATGVVGGTVLAADKALAAATGATQNSQFTQVFIDDIVFGMPEEAIRSADAPQAEKDRIMFARETCKKREEQEGREIIWDAYWNCYGLGVNGAYTEVEDPDAVVALWKATVPHHLGDYAEYRAKTTWRFLTSTSSVASSAVRGDQVDLPPTHPKARDIHSGYVYAAAYGYMPFMFLGITAFTASIAGVVVSLRHRTRSLGAFAVFTSIILYVLTYFPTAPADLYRYSYWPFAGAMFGWLLIAASRRHTRRLRAEKKNRVAKQSRTEKDIQPVAHDSAADSY</sequence>
<name>A0A150H9X0_9MICO</name>
<feature type="region of interest" description="Disordered" evidence="1">
    <location>
        <begin position="450"/>
        <end position="478"/>
    </location>
</feature>
<evidence type="ECO:0008006" key="5">
    <source>
        <dbReference type="Google" id="ProtNLM"/>
    </source>
</evidence>
<proteinExistence type="predicted"/>
<keyword evidence="2" id="KW-1133">Transmembrane helix</keyword>
<feature type="transmembrane region" description="Helical" evidence="2">
    <location>
        <begin position="65"/>
        <end position="86"/>
    </location>
</feature>
<feature type="transmembrane region" description="Helical" evidence="2">
    <location>
        <begin position="142"/>
        <end position="157"/>
    </location>
</feature>
<feature type="transmembrane region" description="Helical" evidence="2">
    <location>
        <begin position="425"/>
        <end position="442"/>
    </location>
</feature>
<gene>
    <name evidence="3" type="ORF">Bravens_00761</name>
</gene>
<feature type="transmembrane region" description="Helical" evidence="2">
    <location>
        <begin position="93"/>
        <end position="112"/>
    </location>
</feature>
<keyword evidence="2" id="KW-0812">Transmembrane</keyword>
<protein>
    <recommendedName>
        <fullName evidence="5">Glycosyltransferase RgtA/B/C/D-like domain-containing protein</fullName>
    </recommendedName>
</protein>
<feature type="transmembrane region" description="Helical" evidence="2">
    <location>
        <begin position="396"/>
        <end position="413"/>
    </location>
</feature>
<evidence type="ECO:0000313" key="3">
    <source>
        <dbReference type="EMBL" id="KXZ58889.1"/>
    </source>
</evidence>
<dbReference type="EMBL" id="LQQC01000008">
    <property type="protein sequence ID" value="KXZ58889.1"/>
    <property type="molecule type" value="Genomic_DNA"/>
</dbReference>
<feature type="transmembrane region" description="Helical" evidence="2">
    <location>
        <begin position="367"/>
        <end position="389"/>
    </location>
</feature>